<dbReference type="Pfam" id="PF13177">
    <property type="entry name" value="DNA_pol3_delta2"/>
    <property type="match status" value="1"/>
</dbReference>
<dbReference type="AlphaFoldDB" id="A0A7C3WG10"/>
<accession>A0A7C3WG10</accession>
<dbReference type="GO" id="GO:0006261">
    <property type="term" value="P:DNA-templated DNA replication"/>
    <property type="evidence" value="ECO:0007669"/>
    <property type="project" value="TreeGrafter"/>
</dbReference>
<dbReference type="InterPro" id="IPR027417">
    <property type="entry name" value="P-loop_NTPase"/>
</dbReference>
<name>A0A7C3WG10_9BACT</name>
<dbReference type="EMBL" id="DSRP01000051">
    <property type="protein sequence ID" value="HGG91458.1"/>
    <property type="molecule type" value="Genomic_DNA"/>
</dbReference>
<comment type="caution">
    <text evidence="1">The sequence shown here is derived from an EMBL/GenBank/DDBJ whole genome shotgun (WGS) entry which is preliminary data.</text>
</comment>
<dbReference type="GO" id="GO:0009360">
    <property type="term" value="C:DNA polymerase III complex"/>
    <property type="evidence" value="ECO:0007669"/>
    <property type="project" value="TreeGrafter"/>
</dbReference>
<proteinExistence type="predicted"/>
<organism evidence="1">
    <name type="scientific">Fundidesulfovibrio putealis</name>
    <dbReference type="NCBI Taxonomy" id="270496"/>
    <lineage>
        <taxon>Bacteria</taxon>
        <taxon>Pseudomonadati</taxon>
        <taxon>Thermodesulfobacteriota</taxon>
        <taxon>Desulfovibrionia</taxon>
        <taxon>Desulfovibrionales</taxon>
        <taxon>Desulfovibrionaceae</taxon>
        <taxon>Fundidesulfovibrio</taxon>
    </lineage>
</organism>
<protein>
    <submittedName>
        <fullName evidence="1">DNA polymerase III subunit delta</fullName>
    </submittedName>
</protein>
<dbReference type="SUPFAM" id="SSF52540">
    <property type="entry name" value="P-loop containing nucleoside triphosphate hydrolases"/>
    <property type="match status" value="1"/>
</dbReference>
<dbReference type="Gene3D" id="3.40.50.300">
    <property type="entry name" value="P-loop containing nucleotide triphosphate hydrolases"/>
    <property type="match status" value="1"/>
</dbReference>
<evidence type="ECO:0000313" key="1">
    <source>
        <dbReference type="EMBL" id="HGG91458.1"/>
    </source>
</evidence>
<reference evidence="1" key="1">
    <citation type="journal article" date="2020" name="mSystems">
        <title>Genome- and Community-Level Interaction Insights into Carbon Utilization and Element Cycling Functions of Hydrothermarchaeota in Hydrothermal Sediment.</title>
        <authorList>
            <person name="Zhou Z."/>
            <person name="Liu Y."/>
            <person name="Xu W."/>
            <person name="Pan J."/>
            <person name="Luo Z.H."/>
            <person name="Li M."/>
        </authorList>
    </citation>
    <scope>NUCLEOTIDE SEQUENCE [LARGE SCALE GENOMIC DNA]</scope>
    <source>
        <strain evidence="1">SpSt-413</strain>
    </source>
</reference>
<dbReference type="PANTHER" id="PTHR11669">
    <property type="entry name" value="REPLICATION FACTOR C / DNA POLYMERASE III GAMMA-TAU SUBUNIT"/>
    <property type="match status" value="1"/>
</dbReference>
<gene>
    <name evidence="1" type="ORF">ENR59_00710</name>
</gene>
<sequence>MDAASFGLGPRQDLARRRLDQLAENPPQVLVLEGGLAREREAAALYFAAACNCPAHGACGQCDSCLQMKDKVHLDLIFLDGAEQSIKVDDVRAVRQKVGEPPRGPGHRVVILTEAQGLTPAAANALLKSMEEPRPGNCFLLLTPQRERLLPTLVSRSWTLTLAWPEPGAAALEAMPPDSGGVAPWLDALERFWRTGMGLFAMTSAKGKLTRNAAQAVILALAKDVADVLAGRERSALGTLLADRLGLPGLRRMDLLLESAQEALVGMANPVLTLEWVATRVALWMR</sequence>
<dbReference type="InterPro" id="IPR050238">
    <property type="entry name" value="DNA_Rep/Repair_Clamp_Loader"/>
</dbReference>
<dbReference type="PANTHER" id="PTHR11669:SF8">
    <property type="entry name" value="DNA POLYMERASE III SUBUNIT DELTA"/>
    <property type="match status" value="1"/>
</dbReference>